<dbReference type="AlphaFoldDB" id="A0A9Q6HN29"/>
<dbReference type="SUPFAM" id="SSF53474">
    <property type="entry name" value="alpha/beta-Hydrolases"/>
    <property type="match status" value="1"/>
</dbReference>
<sequence length="246" mass="28100">MIKVKAPNPIFLESNQSEHAILLLHSFTGTVRDMKLLATQLNTAGFTCYVPSYKGHGLMLEALMTYDTDQWWQDVLEGYQFLVEKGYSKISVCGLSLGGLLSLKLAEHKPIDSVAIMSTPYRKDDAGLADRLKYYGQRMGDLIGLEQQEITNQLNQIEDYTPELNKFQLMVEDIMSKVNQISAPITIKYGEQDDASYETSAQYIYEHISHEQKEIQGYKLCKHLMTYGEGHIEVEQDIIAFFEDYE</sequence>
<reference evidence="3 4" key="1">
    <citation type="journal article" date="2016" name="Front. Microbiol.">
        <title>Comprehensive Phylogenetic Analysis of Bovine Non-aureus Staphylococci Species Based on Whole-Genome Sequencing.</title>
        <authorList>
            <person name="Naushad S."/>
            <person name="Barkema H.W."/>
            <person name="Luby C."/>
            <person name="Condas L.A."/>
            <person name="Nobrega D.B."/>
            <person name="Carson D.A."/>
            <person name="De Buck J."/>
        </authorList>
    </citation>
    <scope>NUCLEOTIDE SEQUENCE [LARGE SCALE GENOMIC DNA]</scope>
    <source>
        <strain evidence="3 4">SNUC 1231</strain>
    </source>
</reference>
<gene>
    <name evidence="3" type="ORF">BU058_10415</name>
</gene>
<dbReference type="EMBL" id="PZFQ01000037">
    <property type="protein sequence ID" value="PTI74572.1"/>
    <property type="molecule type" value="Genomic_DNA"/>
</dbReference>
<evidence type="ECO:0000259" key="2">
    <source>
        <dbReference type="Pfam" id="PF12146"/>
    </source>
</evidence>
<dbReference type="Pfam" id="PF12146">
    <property type="entry name" value="Hydrolase_4"/>
    <property type="match status" value="1"/>
</dbReference>
<organism evidence="3 4">
    <name type="scientific">Staphylococcus succinus</name>
    <dbReference type="NCBI Taxonomy" id="61015"/>
    <lineage>
        <taxon>Bacteria</taxon>
        <taxon>Bacillati</taxon>
        <taxon>Bacillota</taxon>
        <taxon>Bacilli</taxon>
        <taxon>Bacillales</taxon>
        <taxon>Staphylococcaceae</taxon>
        <taxon>Staphylococcus</taxon>
    </lineage>
</organism>
<comment type="caution">
    <text evidence="3">The sequence shown here is derived from an EMBL/GenBank/DDBJ whole genome shotgun (WGS) entry which is preliminary data.</text>
</comment>
<dbReference type="GO" id="GO:0052689">
    <property type="term" value="F:carboxylic ester hydrolase activity"/>
    <property type="evidence" value="ECO:0007669"/>
    <property type="project" value="InterPro"/>
</dbReference>
<dbReference type="RefSeq" id="WP_073505066.1">
    <property type="nucleotide sequence ID" value="NZ_CP018199.1"/>
</dbReference>
<protein>
    <submittedName>
        <fullName evidence="3">Carboxylesterase</fullName>
    </submittedName>
</protein>
<dbReference type="InterPro" id="IPR022742">
    <property type="entry name" value="Hydrolase_4"/>
</dbReference>
<dbReference type="Proteomes" id="UP000241960">
    <property type="component" value="Unassembled WGS sequence"/>
</dbReference>
<evidence type="ECO:0000256" key="1">
    <source>
        <dbReference type="PIRSR" id="PIRSR017388-1"/>
    </source>
</evidence>
<proteinExistence type="predicted"/>
<feature type="active site" description="Nucleophile" evidence="1">
    <location>
        <position position="96"/>
    </location>
</feature>
<dbReference type="Gene3D" id="3.40.50.1820">
    <property type="entry name" value="alpha/beta hydrolase"/>
    <property type="match status" value="1"/>
</dbReference>
<name>A0A9Q6HN29_9STAP</name>
<feature type="active site" description="Charge relay system" evidence="1">
    <location>
        <position position="223"/>
    </location>
</feature>
<dbReference type="PIRSF" id="PIRSF017388">
    <property type="entry name" value="Esterase_lipase"/>
    <property type="match status" value="1"/>
</dbReference>
<dbReference type="InterPro" id="IPR051044">
    <property type="entry name" value="MAG_DAG_Lipase"/>
</dbReference>
<accession>A0A9Q6HN29</accession>
<dbReference type="InterPro" id="IPR012354">
    <property type="entry name" value="Esterase_lipase"/>
</dbReference>
<feature type="domain" description="Serine aminopeptidase S33" evidence="2">
    <location>
        <begin position="17"/>
        <end position="125"/>
    </location>
</feature>
<evidence type="ECO:0000313" key="3">
    <source>
        <dbReference type="EMBL" id="PTI74572.1"/>
    </source>
</evidence>
<dbReference type="InterPro" id="IPR029058">
    <property type="entry name" value="AB_hydrolase_fold"/>
</dbReference>
<evidence type="ECO:0000313" key="4">
    <source>
        <dbReference type="Proteomes" id="UP000241960"/>
    </source>
</evidence>
<dbReference type="PANTHER" id="PTHR11614">
    <property type="entry name" value="PHOSPHOLIPASE-RELATED"/>
    <property type="match status" value="1"/>
</dbReference>
<feature type="active site" description="Charge relay system" evidence="1">
    <location>
        <position position="193"/>
    </location>
</feature>